<dbReference type="RefSeq" id="WP_271471848.1">
    <property type="nucleotide sequence ID" value="NZ_JANEWF010000031.1"/>
</dbReference>
<protein>
    <submittedName>
        <fullName evidence="1">Uncharacterized protein</fullName>
    </submittedName>
</protein>
<dbReference type="Proteomes" id="UP001211689">
    <property type="component" value="Unassembled WGS sequence"/>
</dbReference>
<comment type="caution">
    <text evidence="1">The sequence shown here is derived from an EMBL/GenBank/DDBJ whole genome shotgun (WGS) entry which is preliminary data.</text>
</comment>
<evidence type="ECO:0000313" key="1">
    <source>
        <dbReference type="EMBL" id="MDA8485586.1"/>
    </source>
</evidence>
<accession>A0ABT4YA32</accession>
<evidence type="ECO:0000313" key="2">
    <source>
        <dbReference type="Proteomes" id="UP001211689"/>
    </source>
</evidence>
<proteinExistence type="predicted"/>
<dbReference type="EMBL" id="JANEWF010000031">
    <property type="protein sequence ID" value="MDA8485586.1"/>
    <property type="molecule type" value="Genomic_DNA"/>
</dbReference>
<reference evidence="1 2" key="1">
    <citation type="submission" date="2022-07" db="EMBL/GenBank/DDBJ databases">
        <title>Genome Analysis of Selected Gammaproteobacteria from Nigerian Food snails.</title>
        <authorList>
            <person name="Okafor A.C."/>
        </authorList>
    </citation>
    <scope>NUCLEOTIDE SEQUENCE [LARGE SCALE GENOMIC DNA]</scope>
    <source>
        <strain evidence="1 2">Awg 2</strain>
    </source>
</reference>
<keyword evidence="2" id="KW-1185">Reference proteome</keyword>
<organism evidence="1 2">
    <name type="scientific">Metapseudomonas resinovorans</name>
    <name type="common">Pseudomonas resinovorans</name>
    <dbReference type="NCBI Taxonomy" id="53412"/>
    <lineage>
        <taxon>Bacteria</taxon>
        <taxon>Pseudomonadati</taxon>
        <taxon>Pseudomonadota</taxon>
        <taxon>Gammaproteobacteria</taxon>
        <taxon>Pseudomonadales</taxon>
        <taxon>Pseudomonadaceae</taxon>
        <taxon>Metapseudomonas</taxon>
    </lineage>
</organism>
<gene>
    <name evidence="1" type="ORF">NNO07_21160</name>
</gene>
<sequence>MATHQAEIAGMLSTASLSMGVGKDVFESGLKQIGKTLEDLEHLHQREFTAHGHLRSPAFFASRQHLYRQLDLQLKATFLNKRLGLGSYDTLRRDLGISTRSLVHHWSQAGAPGQIPGYASHLDEVAKVAKYLKYGGHFAIAVGGVSSALKVQEVCRAGETEACQKIRFTETGSFVGGVAGGAVLSGIGFPICVAIGIGTAGVGGLACGLVLTGAASYLGATGGSWAGERFGDQIYRMQQ</sequence>
<name>A0ABT4YA32_METRE</name>